<comment type="caution">
    <text evidence="3">The sequence shown here is derived from an EMBL/GenBank/DDBJ whole genome shotgun (WGS) entry which is preliminary data.</text>
</comment>
<keyword evidence="1" id="KW-0175">Coiled coil</keyword>
<feature type="coiled-coil region" evidence="1">
    <location>
        <begin position="23"/>
        <end position="60"/>
    </location>
</feature>
<feature type="region of interest" description="Disordered" evidence="2">
    <location>
        <begin position="69"/>
        <end position="102"/>
    </location>
</feature>
<proteinExistence type="predicted"/>
<name>A0A0G0HQJ7_9BACT</name>
<evidence type="ECO:0000313" key="3">
    <source>
        <dbReference type="EMBL" id="KKQ45428.1"/>
    </source>
</evidence>
<dbReference type="AlphaFoldDB" id="A0A0G0HQJ7"/>
<evidence type="ECO:0000256" key="1">
    <source>
        <dbReference type="SAM" id="Coils"/>
    </source>
</evidence>
<sequence>MFVEANCCLVVKLCRHKKKSPTIASLKQKLDEISQLDSNLKDKHKEISNLNKQFDNAYKETKNLGVKGSVEHSGIDTEVQSDGSKINKITFGPGTSSKEKES</sequence>
<dbReference type="Proteomes" id="UP000034603">
    <property type="component" value="Unassembled WGS sequence"/>
</dbReference>
<dbReference type="EMBL" id="LBTR01000015">
    <property type="protein sequence ID" value="KKQ45428.1"/>
    <property type="molecule type" value="Genomic_DNA"/>
</dbReference>
<evidence type="ECO:0000256" key="2">
    <source>
        <dbReference type="SAM" id="MobiDB-lite"/>
    </source>
</evidence>
<protein>
    <submittedName>
        <fullName evidence="3">Uncharacterized protein</fullName>
    </submittedName>
</protein>
<accession>A0A0G0HQJ7</accession>
<evidence type="ECO:0000313" key="4">
    <source>
        <dbReference type="Proteomes" id="UP000034603"/>
    </source>
</evidence>
<reference evidence="3 4" key="1">
    <citation type="journal article" date="2015" name="Nature">
        <title>rRNA introns, odd ribosomes, and small enigmatic genomes across a large radiation of phyla.</title>
        <authorList>
            <person name="Brown C.T."/>
            <person name="Hug L.A."/>
            <person name="Thomas B.C."/>
            <person name="Sharon I."/>
            <person name="Castelle C.J."/>
            <person name="Singh A."/>
            <person name="Wilkins M.J."/>
            <person name="Williams K.H."/>
            <person name="Banfield J.F."/>
        </authorList>
    </citation>
    <scope>NUCLEOTIDE SEQUENCE [LARGE SCALE GENOMIC DNA]</scope>
</reference>
<gene>
    <name evidence="3" type="ORF">US62_C0015G0009</name>
</gene>
<organism evidence="3 4">
    <name type="scientific">Candidatus Woesebacteria bacterium GW2011_GWA1_37_8</name>
    <dbReference type="NCBI Taxonomy" id="1618546"/>
    <lineage>
        <taxon>Bacteria</taxon>
        <taxon>Candidatus Woeseibacteriota</taxon>
    </lineage>
</organism>